<keyword evidence="2" id="KW-1185">Reference proteome</keyword>
<evidence type="ECO:0000313" key="2">
    <source>
        <dbReference type="Proteomes" id="UP000789860"/>
    </source>
</evidence>
<name>A0ACA9K055_9GLOM</name>
<protein>
    <submittedName>
        <fullName evidence="1">8107_t:CDS:1</fullName>
    </submittedName>
</protein>
<sequence length="835" mass="93043">MLKRLPNHTNYQKILDCFTVADAIKNTAIEAKKTLNAQPKVSVILPTNSAGKARIDSANYVAKKRKIFEQLNIPMQLIKISPQYNETQIKELIKELGNDHNNTGIILQLPFPLGFSVNQNNLLNTIPTHKDIDGLTTGSMGNLFDLEKGLKPATPLGICSIFDYYNISTEGKHIVIMGKGQLVGRPLACMLMNHPASCSDDFVKPGAIVIDAGINRIPSNFINGNSKIVGDVDHSTYEICKHYTPVPSGVGLLTVSSLAFNAVNASILQSGLPPLNLSQIIRQKYSNEKVEKISIASSKKYSDKAIEKSKKKLNFLLLSSAYNDDAMRSAFAQHKPDLIICPTLMKAIPEDIYTKVKCLMVHPGIKGDRGPSSLDWAIINKKDEADKEMDAGPIWASENFFVPKIITKTHLYNSHVINTAARLVLECIKKFQLNDFKPELLNYSNASVKGKLHETIRQSHSLRQINWEMDTTEFILRKIRAADSQPGVKAEIDLNACPGKILAKRDDAICIATKDGALWVTQLRSLKTQAKPYPFKLPATIQLGELSENIPTINPEQQMLTTPTLDTFQEISFESFGSYGVLHFNFYNGAMSTSQCERLLKAIKLCQKMPIKGLILAGSANNWSNGINLNVIQNAVDPSIEGWKNIKAINEVVKEIINLTKIITVAAIQANAGAGGVYLGLATDFSFAKSGVVLNPHYKNMGLYGSELHTYTASKRIDTFILKQLKENPKPILAVEAIEIGLLDNLTQQELSFLDDVKRFMNTIMADTAKVEKFIENKETIRMSDESAKSLDEYEKHELEEMYKDMFKNRNNFHEKRWAFVTKSPLTLTNRQINP</sequence>
<accession>A0ACA9K055</accession>
<comment type="caution">
    <text evidence="1">The sequence shown here is derived from an EMBL/GenBank/DDBJ whole genome shotgun (WGS) entry which is preliminary data.</text>
</comment>
<dbReference type="Proteomes" id="UP000789860">
    <property type="component" value="Unassembled WGS sequence"/>
</dbReference>
<gene>
    <name evidence="1" type="ORF">SCALOS_LOCUS836</name>
</gene>
<proteinExistence type="predicted"/>
<reference evidence="1" key="1">
    <citation type="submission" date="2021-06" db="EMBL/GenBank/DDBJ databases">
        <authorList>
            <person name="Kallberg Y."/>
            <person name="Tangrot J."/>
            <person name="Rosling A."/>
        </authorList>
    </citation>
    <scope>NUCLEOTIDE SEQUENCE</scope>
    <source>
        <strain evidence="1">AU212A</strain>
    </source>
</reference>
<dbReference type="EMBL" id="CAJVPM010000434">
    <property type="protein sequence ID" value="CAG8444417.1"/>
    <property type="molecule type" value="Genomic_DNA"/>
</dbReference>
<organism evidence="1 2">
    <name type="scientific">Scutellospora calospora</name>
    <dbReference type="NCBI Taxonomy" id="85575"/>
    <lineage>
        <taxon>Eukaryota</taxon>
        <taxon>Fungi</taxon>
        <taxon>Fungi incertae sedis</taxon>
        <taxon>Mucoromycota</taxon>
        <taxon>Glomeromycotina</taxon>
        <taxon>Glomeromycetes</taxon>
        <taxon>Diversisporales</taxon>
        <taxon>Gigasporaceae</taxon>
        <taxon>Scutellospora</taxon>
    </lineage>
</organism>
<evidence type="ECO:0000313" key="1">
    <source>
        <dbReference type="EMBL" id="CAG8444417.1"/>
    </source>
</evidence>